<name>A0A512PB25_9CELL</name>
<evidence type="ECO:0000259" key="3">
    <source>
        <dbReference type="SMART" id="SM00331"/>
    </source>
</evidence>
<evidence type="ECO:0000256" key="1">
    <source>
        <dbReference type="ARBA" id="ARBA00022801"/>
    </source>
</evidence>
<feature type="domain" description="PPM-type phosphatase" evidence="3">
    <location>
        <begin position="163"/>
        <end position="363"/>
    </location>
</feature>
<protein>
    <submittedName>
        <fullName evidence="4">Membrane protein</fullName>
    </submittedName>
</protein>
<dbReference type="SMART" id="SM00331">
    <property type="entry name" value="PP2C_SIG"/>
    <property type="match status" value="1"/>
</dbReference>
<gene>
    <name evidence="4" type="ORF">CSO01_11260</name>
</gene>
<dbReference type="SUPFAM" id="SSF81606">
    <property type="entry name" value="PP2C-like"/>
    <property type="match status" value="1"/>
</dbReference>
<keyword evidence="2" id="KW-1133">Transmembrane helix</keyword>
<accession>A0A512PB25</accession>
<sequence>MATRPSSSAASEAALRARTRWQRIARQNQVALTGVLVGLVLAIGLGTQRAPGWFPVTACLVVVVLAALLLRYQAVLVVGIVAAGMTWLLWWGGSTDVTQGDLLAVTLAAAASAWFALGRQGPPLRGATGGLMIVDLRDRLAAHGRIPALPDGWRVESVVRSAHADAFSGDFVVSSTHRDGPELEIVVVDVSGKGQEAGVRSLQLSGAFGGLLGAMPREQFLPAANDYLLDQVWDEGFASAVHMSLDQGTGEYWVASAGHPPPVHLHAGSGAIEVLDTIGSPALGVVDALACRGVTGRIEPGDILMLYTDGLVDAPGLDLEQATDRLLGVAEAVLSTRRGGADAVLDALRSDEGDDRALVLVRRE</sequence>
<evidence type="ECO:0000256" key="2">
    <source>
        <dbReference type="SAM" id="Phobius"/>
    </source>
</evidence>
<keyword evidence="2" id="KW-0472">Membrane</keyword>
<dbReference type="Proteomes" id="UP000321798">
    <property type="component" value="Unassembled WGS sequence"/>
</dbReference>
<evidence type="ECO:0000313" key="5">
    <source>
        <dbReference type="Proteomes" id="UP000321798"/>
    </source>
</evidence>
<keyword evidence="5" id="KW-1185">Reference proteome</keyword>
<keyword evidence="1" id="KW-0378">Hydrolase</keyword>
<dbReference type="InterPro" id="IPR036457">
    <property type="entry name" value="PPM-type-like_dom_sf"/>
</dbReference>
<dbReference type="PANTHER" id="PTHR43156">
    <property type="entry name" value="STAGE II SPORULATION PROTEIN E-RELATED"/>
    <property type="match status" value="1"/>
</dbReference>
<dbReference type="InterPro" id="IPR052016">
    <property type="entry name" value="Bact_Sigma-Reg"/>
</dbReference>
<reference evidence="4 5" key="1">
    <citation type="submission" date="2019-07" db="EMBL/GenBank/DDBJ databases">
        <title>Whole genome shotgun sequence of Cellulomonas soli NBRC 109434.</title>
        <authorList>
            <person name="Hosoyama A."/>
            <person name="Uohara A."/>
            <person name="Ohji S."/>
            <person name="Ichikawa N."/>
        </authorList>
    </citation>
    <scope>NUCLEOTIDE SEQUENCE [LARGE SCALE GENOMIC DNA]</scope>
    <source>
        <strain evidence="4 5">NBRC 109434</strain>
    </source>
</reference>
<dbReference type="GO" id="GO:0016791">
    <property type="term" value="F:phosphatase activity"/>
    <property type="evidence" value="ECO:0007669"/>
    <property type="project" value="TreeGrafter"/>
</dbReference>
<feature type="transmembrane region" description="Helical" evidence="2">
    <location>
        <begin position="75"/>
        <end position="93"/>
    </location>
</feature>
<dbReference type="EMBL" id="BKAL01000003">
    <property type="protein sequence ID" value="GEP68411.1"/>
    <property type="molecule type" value="Genomic_DNA"/>
</dbReference>
<dbReference type="RefSeq" id="WP_146952165.1">
    <property type="nucleotide sequence ID" value="NZ_BAABBJ010000009.1"/>
</dbReference>
<proteinExistence type="predicted"/>
<evidence type="ECO:0000313" key="4">
    <source>
        <dbReference type="EMBL" id="GEP68411.1"/>
    </source>
</evidence>
<dbReference type="AlphaFoldDB" id="A0A512PB25"/>
<dbReference type="Pfam" id="PF07228">
    <property type="entry name" value="SpoIIE"/>
    <property type="match status" value="1"/>
</dbReference>
<feature type="transmembrane region" description="Helical" evidence="2">
    <location>
        <begin position="53"/>
        <end position="70"/>
    </location>
</feature>
<comment type="caution">
    <text evidence="4">The sequence shown here is derived from an EMBL/GenBank/DDBJ whole genome shotgun (WGS) entry which is preliminary data.</text>
</comment>
<dbReference type="Gene3D" id="3.60.40.10">
    <property type="entry name" value="PPM-type phosphatase domain"/>
    <property type="match status" value="1"/>
</dbReference>
<dbReference type="OrthoDB" id="4935951at2"/>
<feature type="transmembrane region" description="Helical" evidence="2">
    <location>
        <begin position="30"/>
        <end position="47"/>
    </location>
</feature>
<keyword evidence="2" id="KW-0812">Transmembrane</keyword>
<dbReference type="InterPro" id="IPR001932">
    <property type="entry name" value="PPM-type_phosphatase-like_dom"/>
</dbReference>
<dbReference type="PANTHER" id="PTHR43156:SF2">
    <property type="entry name" value="STAGE II SPORULATION PROTEIN E"/>
    <property type="match status" value="1"/>
</dbReference>
<organism evidence="4 5">
    <name type="scientific">Cellulomonas soli</name>
    <dbReference type="NCBI Taxonomy" id="931535"/>
    <lineage>
        <taxon>Bacteria</taxon>
        <taxon>Bacillati</taxon>
        <taxon>Actinomycetota</taxon>
        <taxon>Actinomycetes</taxon>
        <taxon>Micrococcales</taxon>
        <taxon>Cellulomonadaceae</taxon>
        <taxon>Cellulomonas</taxon>
    </lineage>
</organism>